<evidence type="ECO:0000256" key="1">
    <source>
        <dbReference type="SAM" id="Coils"/>
    </source>
</evidence>
<name>A0A1X4XYC6_9BACT</name>
<dbReference type="AlphaFoldDB" id="A0A1X4XYC6"/>
<accession>A0A1X4XYC6</accession>
<dbReference type="OrthoDB" id="79298at2"/>
<evidence type="ECO:0000313" key="2">
    <source>
        <dbReference type="EMBL" id="OSS42537.1"/>
    </source>
</evidence>
<dbReference type="STRING" id="1562698.DESAMIL20_652"/>
<feature type="coiled-coil region" evidence="1">
    <location>
        <begin position="265"/>
        <end position="335"/>
    </location>
</feature>
<dbReference type="RefSeq" id="WP_086033386.1">
    <property type="nucleotide sequence ID" value="NZ_MDSU01000015.1"/>
</dbReference>
<proteinExistence type="predicted"/>
<organism evidence="2 3">
    <name type="scientific">Desulfurella amilsii</name>
    <dbReference type="NCBI Taxonomy" id="1562698"/>
    <lineage>
        <taxon>Bacteria</taxon>
        <taxon>Pseudomonadati</taxon>
        <taxon>Campylobacterota</taxon>
        <taxon>Desulfurellia</taxon>
        <taxon>Desulfurellales</taxon>
        <taxon>Desulfurellaceae</taxon>
        <taxon>Desulfurella</taxon>
    </lineage>
</organism>
<reference evidence="2 3" key="1">
    <citation type="journal article" date="2017" name="Front. Microbiol.">
        <title>Genome Sequence of Desulfurella amilsii Strain TR1 and Comparative Genomics of Desulfurellaceae Family.</title>
        <authorList>
            <person name="Florentino A.P."/>
            <person name="Stams A.J."/>
            <person name="Sanchez-Andrea I."/>
        </authorList>
    </citation>
    <scope>NUCLEOTIDE SEQUENCE [LARGE SCALE GENOMIC DNA]</scope>
    <source>
        <strain evidence="2 3">TR1</strain>
    </source>
</reference>
<gene>
    <name evidence="2" type="ORF">DESAMIL20_652</name>
</gene>
<sequence length="449" mass="53315">MLIKRDYKRIIDELYKIDGKMVFIDCFVDNYDYKSFSIDYKPLLAMQVTQDNFIEIIAEIVNKIINKSGNYKELLDKLISRNNTYIKTATYDKLNFEQLKEILDEHYMPSIHKYGVTPDMMLLYYFSKHIFNNEIINKLVDYYKTVYKKLLENEKQYQKTGSNFFKDSEKLSLEMLELNNFADERYVDVGEIDWNGIGTKFDCVYDNENKAFNGVKRGIMLFLSSKLYIFSELYAKNDTFYTILKQFWAKLNAFREKQELIVKQTAFLKEENANLKDKYQKAKKQLLEFEKVTSQIKNESDKTKDKQLTELTKENSYLKSRIETLESKIEELLQAQEINKTIAENIEIKESNIIEFTKELPEYQNIVILGGNWNSKEKETLQKALQTCYIEFIDAEKTLTKIDKVVNADIVIFDTSRNAHAYYYKIKQYPIKLFHINKSKSDEVLKIWD</sequence>
<evidence type="ECO:0000313" key="3">
    <source>
        <dbReference type="Proteomes" id="UP000194141"/>
    </source>
</evidence>
<keyword evidence="3" id="KW-1185">Reference proteome</keyword>
<keyword evidence="1" id="KW-0175">Coiled coil</keyword>
<dbReference type="Proteomes" id="UP000194141">
    <property type="component" value="Unassembled WGS sequence"/>
</dbReference>
<protein>
    <submittedName>
        <fullName evidence="2">Uncharacterized protein</fullName>
    </submittedName>
</protein>
<dbReference type="EMBL" id="MDSU01000015">
    <property type="protein sequence ID" value="OSS42537.1"/>
    <property type="molecule type" value="Genomic_DNA"/>
</dbReference>
<comment type="caution">
    <text evidence="2">The sequence shown here is derived from an EMBL/GenBank/DDBJ whole genome shotgun (WGS) entry which is preliminary data.</text>
</comment>